<evidence type="ECO:0000256" key="1">
    <source>
        <dbReference type="SAM" id="MobiDB-lite"/>
    </source>
</evidence>
<organism evidence="2 3">
    <name type="scientific">Tilletia indica</name>
    <dbReference type="NCBI Taxonomy" id="43049"/>
    <lineage>
        <taxon>Eukaryota</taxon>
        <taxon>Fungi</taxon>
        <taxon>Dikarya</taxon>
        <taxon>Basidiomycota</taxon>
        <taxon>Ustilaginomycotina</taxon>
        <taxon>Exobasidiomycetes</taxon>
        <taxon>Tilletiales</taxon>
        <taxon>Tilletiaceae</taxon>
        <taxon>Tilletia</taxon>
    </lineage>
</organism>
<feature type="compositionally biased region" description="Basic residues" evidence="1">
    <location>
        <begin position="124"/>
        <end position="135"/>
    </location>
</feature>
<reference evidence="2" key="2">
    <citation type="journal article" date="2019" name="IMA Fungus">
        <title>Genome sequencing and comparison of five Tilletia species to identify candidate genes for the detection of regulated species infecting wheat.</title>
        <authorList>
            <person name="Nguyen H.D.T."/>
            <person name="Sultana T."/>
            <person name="Kesanakurti P."/>
            <person name="Hambleton S."/>
        </authorList>
    </citation>
    <scope>NUCLEOTIDE SEQUENCE</scope>
    <source>
        <strain evidence="2">DAOMC 236416</strain>
    </source>
</reference>
<dbReference type="Proteomes" id="UP000077521">
    <property type="component" value="Unassembled WGS sequence"/>
</dbReference>
<evidence type="ECO:0000313" key="2">
    <source>
        <dbReference type="EMBL" id="KAE8238481.1"/>
    </source>
</evidence>
<feature type="compositionally biased region" description="Pro residues" evidence="1">
    <location>
        <begin position="94"/>
        <end position="106"/>
    </location>
</feature>
<protein>
    <submittedName>
        <fullName evidence="2">Uncharacterized protein</fullName>
    </submittedName>
</protein>
<name>A0A8T8SF07_9BASI</name>
<evidence type="ECO:0000313" key="3">
    <source>
        <dbReference type="Proteomes" id="UP000077521"/>
    </source>
</evidence>
<dbReference type="EMBL" id="LWDF02001512">
    <property type="protein sequence ID" value="KAE8238481.1"/>
    <property type="molecule type" value="Genomic_DNA"/>
</dbReference>
<sequence>MDAAEHDLSRTLHKLNDTAQAAGYAPIWPIIVARLAAHLPVLHPEAANVPVPNPQAPPTICPPAGQRFDCVSIPATSLLLSSTETAMDVYARPGPKPTPRQDPAPSPLAQHASARSTSSDAAVRKRSRKHKRCHKCGTDRSSGSWRGSVLEIVCPTICGSCYGKEFRRLKKVSTSLDAPQQLGN</sequence>
<keyword evidence="3" id="KW-1185">Reference proteome</keyword>
<accession>A0A8T8SF07</accession>
<reference evidence="2" key="1">
    <citation type="submission" date="2016-04" db="EMBL/GenBank/DDBJ databases">
        <authorList>
            <person name="Nguyen H.D."/>
            <person name="Samba Siva P."/>
            <person name="Cullis J."/>
            <person name="Levesque C.A."/>
            <person name="Hambleton S."/>
        </authorList>
    </citation>
    <scope>NUCLEOTIDE SEQUENCE</scope>
    <source>
        <strain evidence="2">DAOMC 236416</strain>
    </source>
</reference>
<proteinExistence type="predicted"/>
<dbReference type="AlphaFoldDB" id="A0A8T8SF07"/>
<feature type="region of interest" description="Disordered" evidence="1">
    <location>
        <begin position="89"/>
        <end position="144"/>
    </location>
</feature>
<gene>
    <name evidence="2" type="ORF">A4X13_0g8491</name>
</gene>
<comment type="caution">
    <text evidence="2">The sequence shown here is derived from an EMBL/GenBank/DDBJ whole genome shotgun (WGS) entry which is preliminary data.</text>
</comment>